<feature type="region of interest" description="Disordered" evidence="1">
    <location>
        <begin position="312"/>
        <end position="365"/>
    </location>
</feature>
<reference evidence="2" key="1">
    <citation type="journal article" date="2020" name="Cell">
        <title>Large-Scale Comparative Analyses of Tick Genomes Elucidate Their Genetic Diversity and Vector Capacities.</title>
        <authorList>
            <consortium name="Tick Genome and Microbiome Consortium (TIGMIC)"/>
            <person name="Jia N."/>
            <person name="Wang J."/>
            <person name="Shi W."/>
            <person name="Du L."/>
            <person name="Sun Y."/>
            <person name="Zhan W."/>
            <person name="Jiang J.F."/>
            <person name="Wang Q."/>
            <person name="Zhang B."/>
            <person name="Ji P."/>
            <person name="Bell-Sakyi L."/>
            <person name="Cui X.M."/>
            <person name="Yuan T.T."/>
            <person name="Jiang B.G."/>
            <person name="Yang W.F."/>
            <person name="Lam T.T."/>
            <person name="Chang Q.C."/>
            <person name="Ding S.J."/>
            <person name="Wang X.J."/>
            <person name="Zhu J.G."/>
            <person name="Ruan X.D."/>
            <person name="Zhao L."/>
            <person name="Wei J.T."/>
            <person name="Ye R.Z."/>
            <person name="Que T.C."/>
            <person name="Du C.H."/>
            <person name="Zhou Y.H."/>
            <person name="Cheng J.X."/>
            <person name="Dai P.F."/>
            <person name="Guo W.B."/>
            <person name="Han X.H."/>
            <person name="Huang E.J."/>
            <person name="Li L.F."/>
            <person name="Wei W."/>
            <person name="Gao Y.C."/>
            <person name="Liu J.Z."/>
            <person name="Shao H.Z."/>
            <person name="Wang X."/>
            <person name="Wang C.C."/>
            <person name="Yang T.C."/>
            <person name="Huo Q.B."/>
            <person name="Li W."/>
            <person name="Chen H.Y."/>
            <person name="Chen S.E."/>
            <person name="Zhou L.G."/>
            <person name="Ni X.B."/>
            <person name="Tian J.H."/>
            <person name="Sheng Y."/>
            <person name="Liu T."/>
            <person name="Pan Y.S."/>
            <person name="Xia L.Y."/>
            <person name="Li J."/>
            <person name="Zhao F."/>
            <person name="Cao W.C."/>
        </authorList>
    </citation>
    <scope>NUCLEOTIDE SEQUENCE</scope>
    <source>
        <strain evidence="2">Rmic-2018</strain>
    </source>
</reference>
<evidence type="ECO:0000313" key="2">
    <source>
        <dbReference type="EMBL" id="KAH8028101.1"/>
    </source>
</evidence>
<accession>A0A9J6E1R6</accession>
<feature type="compositionally biased region" description="Low complexity" evidence="1">
    <location>
        <begin position="339"/>
        <end position="357"/>
    </location>
</feature>
<proteinExistence type="predicted"/>
<organism evidence="2 3">
    <name type="scientific">Rhipicephalus microplus</name>
    <name type="common">Cattle tick</name>
    <name type="synonym">Boophilus microplus</name>
    <dbReference type="NCBI Taxonomy" id="6941"/>
    <lineage>
        <taxon>Eukaryota</taxon>
        <taxon>Metazoa</taxon>
        <taxon>Ecdysozoa</taxon>
        <taxon>Arthropoda</taxon>
        <taxon>Chelicerata</taxon>
        <taxon>Arachnida</taxon>
        <taxon>Acari</taxon>
        <taxon>Parasitiformes</taxon>
        <taxon>Ixodida</taxon>
        <taxon>Ixodoidea</taxon>
        <taxon>Ixodidae</taxon>
        <taxon>Rhipicephalinae</taxon>
        <taxon>Rhipicephalus</taxon>
        <taxon>Boophilus</taxon>
    </lineage>
</organism>
<evidence type="ECO:0000256" key="1">
    <source>
        <dbReference type="SAM" id="MobiDB-lite"/>
    </source>
</evidence>
<dbReference type="Proteomes" id="UP000821866">
    <property type="component" value="Chromosome 4"/>
</dbReference>
<dbReference type="VEuPathDB" id="VectorBase:LOC119168525"/>
<reference evidence="2" key="2">
    <citation type="submission" date="2021-09" db="EMBL/GenBank/DDBJ databases">
        <authorList>
            <person name="Jia N."/>
            <person name="Wang J."/>
            <person name="Shi W."/>
            <person name="Du L."/>
            <person name="Sun Y."/>
            <person name="Zhan W."/>
            <person name="Jiang J."/>
            <person name="Wang Q."/>
            <person name="Zhang B."/>
            <person name="Ji P."/>
            <person name="Sakyi L.B."/>
            <person name="Cui X."/>
            <person name="Yuan T."/>
            <person name="Jiang B."/>
            <person name="Yang W."/>
            <person name="Lam T.T.-Y."/>
            <person name="Chang Q."/>
            <person name="Ding S."/>
            <person name="Wang X."/>
            <person name="Zhu J."/>
            <person name="Ruan X."/>
            <person name="Zhao L."/>
            <person name="Wei J."/>
            <person name="Que T."/>
            <person name="Du C."/>
            <person name="Cheng J."/>
            <person name="Dai P."/>
            <person name="Han X."/>
            <person name="Huang E."/>
            <person name="Gao Y."/>
            <person name="Liu J."/>
            <person name="Shao H."/>
            <person name="Ye R."/>
            <person name="Li L."/>
            <person name="Wei W."/>
            <person name="Wang X."/>
            <person name="Wang C."/>
            <person name="Huo Q."/>
            <person name="Li W."/>
            <person name="Guo W."/>
            <person name="Chen H."/>
            <person name="Chen S."/>
            <person name="Zhou L."/>
            <person name="Zhou L."/>
            <person name="Ni X."/>
            <person name="Tian J."/>
            <person name="Zhou Y."/>
            <person name="Sheng Y."/>
            <person name="Liu T."/>
            <person name="Pan Y."/>
            <person name="Xia L."/>
            <person name="Li J."/>
            <person name="Zhao F."/>
            <person name="Cao W."/>
        </authorList>
    </citation>
    <scope>NUCLEOTIDE SEQUENCE</scope>
    <source>
        <strain evidence="2">Rmic-2018</strain>
        <tissue evidence="2">Larvae</tissue>
    </source>
</reference>
<name>A0A9J6E1R6_RHIMP</name>
<protein>
    <submittedName>
        <fullName evidence="2">Uncharacterized protein</fullName>
    </submittedName>
</protein>
<evidence type="ECO:0000313" key="3">
    <source>
        <dbReference type="Proteomes" id="UP000821866"/>
    </source>
</evidence>
<feature type="compositionally biased region" description="Polar residues" evidence="1">
    <location>
        <begin position="106"/>
        <end position="121"/>
    </location>
</feature>
<sequence>MNWLNRKKGAASALPGDSQPLLHFTLPAQSVAAMEMFSSFGTGSSDVMFGVAPAPPPGGASVFAGQGGEPFAQAPAPIARDIAQLLLPHLQQFGADIDINKLSTSTGHSGLSMPTTSSAMPTMSPEVSGGPSSRRAMTKRKMAKDGEPATSIHWDLVTSVRQIVCEELERHSKSMSAVKAEEFGCVFNQPHEAVPVVSSLSAMPGVADSRTDPLQQHHHTFPDDVTHHQHAYRGTATNQHLEDHIYYSQRPRAAYPEVYNVGPPSPVCYSCGAIRHITGFCRLRRQTRYSPPLTWPNFKGVNDDHWLAEHQATNTTSSPPRNSFRHSNRRSDSPASDCSLTSPTSCSRRSPSPQRRFTPPPLSGN</sequence>
<dbReference type="EMBL" id="JABSTU010000006">
    <property type="protein sequence ID" value="KAH8028101.1"/>
    <property type="molecule type" value="Genomic_DNA"/>
</dbReference>
<dbReference type="AlphaFoldDB" id="A0A9J6E1R6"/>
<comment type="caution">
    <text evidence="2">The sequence shown here is derived from an EMBL/GenBank/DDBJ whole genome shotgun (WGS) entry which is preliminary data.</text>
</comment>
<gene>
    <name evidence="2" type="ORF">HPB51_013148</name>
</gene>
<feature type="compositionally biased region" description="Polar residues" evidence="1">
    <location>
        <begin position="312"/>
        <end position="321"/>
    </location>
</feature>
<feature type="region of interest" description="Disordered" evidence="1">
    <location>
        <begin position="106"/>
        <end position="135"/>
    </location>
</feature>
<keyword evidence="3" id="KW-1185">Reference proteome</keyword>